<keyword evidence="1" id="KW-0472">Membrane</keyword>
<gene>
    <name evidence="2" type="ORF">H0A61_00027</name>
</gene>
<accession>A0A8A0RGV9</accession>
<dbReference type="Proteomes" id="UP000662904">
    <property type="component" value="Chromosome"/>
</dbReference>
<dbReference type="EMBL" id="CP059066">
    <property type="protein sequence ID" value="QSQ07711.1"/>
    <property type="molecule type" value="Genomic_DNA"/>
</dbReference>
<evidence type="ECO:0000313" key="2">
    <source>
        <dbReference type="EMBL" id="QSQ07711.1"/>
    </source>
</evidence>
<keyword evidence="1" id="KW-0812">Transmembrane</keyword>
<name>A0A8A0RGV9_9FIRM</name>
<keyword evidence="1" id="KW-1133">Transmembrane helix</keyword>
<evidence type="ECO:0000313" key="3">
    <source>
        <dbReference type="Proteomes" id="UP000662904"/>
    </source>
</evidence>
<dbReference type="RefSeq" id="WP_206707969.1">
    <property type="nucleotide sequence ID" value="NZ_CP059066.1"/>
</dbReference>
<proteinExistence type="predicted"/>
<reference evidence="2" key="1">
    <citation type="submission" date="2020-07" db="EMBL/GenBank/DDBJ databases">
        <title>Koleobacter methoxysyntrophicus gen. nov., sp. nov., a novel anaerobic bacterium isolated from deep subsurface oil field and proposal of Koleobacterales ord. nov. in the phylum Firmicutes.</title>
        <authorList>
            <person name="Sakamoto S."/>
            <person name="Tamaki H."/>
        </authorList>
    </citation>
    <scope>NUCLEOTIDE SEQUENCE</scope>
    <source>
        <strain evidence="2">NRmbB1</strain>
    </source>
</reference>
<sequence length="66" mass="7571">MRINLKIFKVFWAKINFSALMFLLYLAYSWLFKKTIGGGIAETFNLSLPLNRNKLAEKGVIDICDA</sequence>
<organism evidence="2 3">
    <name type="scientific">Koleobacter methoxysyntrophicus</name>
    <dbReference type="NCBI Taxonomy" id="2751313"/>
    <lineage>
        <taxon>Bacteria</taxon>
        <taxon>Bacillati</taxon>
        <taxon>Bacillota</taxon>
        <taxon>Clostridia</taxon>
        <taxon>Koleobacterales</taxon>
        <taxon>Koleobacteraceae</taxon>
        <taxon>Koleobacter</taxon>
    </lineage>
</organism>
<evidence type="ECO:0000256" key="1">
    <source>
        <dbReference type="SAM" id="Phobius"/>
    </source>
</evidence>
<dbReference type="KEGG" id="kme:H0A61_00027"/>
<dbReference type="AlphaFoldDB" id="A0A8A0RGV9"/>
<feature type="transmembrane region" description="Helical" evidence="1">
    <location>
        <begin position="12"/>
        <end position="31"/>
    </location>
</feature>
<protein>
    <submittedName>
        <fullName evidence="2">Uncharacterized protein</fullName>
    </submittedName>
</protein>
<keyword evidence="3" id="KW-1185">Reference proteome</keyword>